<reference evidence="1 2" key="1">
    <citation type="submission" date="2014-02" db="EMBL/GenBank/DDBJ databases">
        <title>The small core and large imbalanced accessory genome model reveals a collaborative survival strategy of Sorangium cellulosum strains in nature.</title>
        <authorList>
            <person name="Han K."/>
            <person name="Peng R."/>
            <person name="Blom J."/>
            <person name="Li Y.-Z."/>
        </authorList>
    </citation>
    <scope>NUCLEOTIDE SEQUENCE [LARGE SCALE GENOMIC DNA]</scope>
    <source>
        <strain evidence="1 2">So0149</strain>
    </source>
</reference>
<evidence type="ECO:0008006" key="3">
    <source>
        <dbReference type="Google" id="ProtNLM"/>
    </source>
</evidence>
<name>A0A150S215_SORCE</name>
<comment type="caution">
    <text evidence="1">The sequence shown here is derived from an EMBL/GenBank/DDBJ whole genome shotgun (WGS) entry which is preliminary data.</text>
</comment>
<protein>
    <recommendedName>
        <fullName evidence="3">4-vinyl reductase 4VR domain-containing protein</fullName>
    </recommendedName>
</protein>
<dbReference type="Proteomes" id="UP000075515">
    <property type="component" value="Unassembled WGS sequence"/>
</dbReference>
<sequence length="216" mass="23945">MGLGVAGASRRRFAAMKTYDTKSKSSIPPGKCKGTLLVNLRSFVTTNRDAGAWERLVTSLPKSDRDVLNQPLLASSWYPIGVWNRALRTHVRTANDQAAEIKRFARYVADRDLNTVLKFALSIAMPDTIVARTGMFWSRYFDAGKVFPRMVKPREWVLTITGPTGDDEGPSAMNCGDGVCGWVEQALLLCGASTPKVTHQRCRFRGATECLSEVIW</sequence>
<dbReference type="AlphaFoldDB" id="A0A150S215"/>
<evidence type="ECO:0000313" key="2">
    <source>
        <dbReference type="Proteomes" id="UP000075515"/>
    </source>
</evidence>
<gene>
    <name evidence="1" type="ORF">BE18_19840</name>
</gene>
<organism evidence="1 2">
    <name type="scientific">Sorangium cellulosum</name>
    <name type="common">Polyangium cellulosum</name>
    <dbReference type="NCBI Taxonomy" id="56"/>
    <lineage>
        <taxon>Bacteria</taxon>
        <taxon>Pseudomonadati</taxon>
        <taxon>Myxococcota</taxon>
        <taxon>Polyangia</taxon>
        <taxon>Polyangiales</taxon>
        <taxon>Polyangiaceae</taxon>
        <taxon>Sorangium</taxon>
    </lineage>
</organism>
<dbReference type="EMBL" id="JEMC01002565">
    <property type="protein sequence ID" value="KYF86431.1"/>
    <property type="molecule type" value="Genomic_DNA"/>
</dbReference>
<accession>A0A150S215</accession>
<proteinExistence type="predicted"/>
<evidence type="ECO:0000313" key="1">
    <source>
        <dbReference type="EMBL" id="KYF86431.1"/>
    </source>
</evidence>